<reference evidence="2 3" key="1">
    <citation type="submission" date="2016-10" db="EMBL/GenBank/DDBJ databases">
        <authorList>
            <person name="de Groot N.N."/>
        </authorList>
    </citation>
    <scope>NUCLEOTIDE SEQUENCE [LARGE SCALE GENOMIC DNA]</scope>
    <source>
        <strain evidence="2 3">DSM 40306</strain>
    </source>
</reference>
<sequence>MTELRHGDEHGDEPEPPDRSPAGLLYVPVRPGAFGCATRLLRTPLGERTAVAFTSAGRLTATLGPDQAWMRLAEPALRTLTAPLGVTTLTVDPQLTAPCPAQAPVPRSRSRSSGPRVVGAVHATTATALVSVPTKWIR</sequence>
<dbReference type="EMBL" id="FNTD01000004">
    <property type="protein sequence ID" value="SEE20827.1"/>
    <property type="molecule type" value="Genomic_DNA"/>
</dbReference>
<dbReference type="GeneID" id="95516274"/>
<accession>A0A1H5GYQ1</accession>
<evidence type="ECO:0000313" key="3">
    <source>
        <dbReference type="Proteomes" id="UP000182375"/>
    </source>
</evidence>
<dbReference type="InterPro" id="IPR049975">
    <property type="entry name" value="SAV_915-like_dom"/>
</dbReference>
<feature type="region of interest" description="Disordered" evidence="1">
    <location>
        <begin position="1"/>
        <end position="23"/>
    </location>
</feature>
<evidence type="ECO:0008006" key="4">
    <source>
        <dbReference type="Google" id="ProtNLM"/>
    </source>
</evidence>
<dbReference type="Proteomes" id="UP000182375">
    <property type="component" value="Unassembled WGS sequence"/>
</dbReference>
<dbReference type="AlphaFoldDB" id="A0A1H5GYQ1"/>
<proteinExistence type="predicted"/>
<protein>
    <recommendedName>
        <fullName evidence="4">SseB protein N-terminal domain-containing protein</fullName>
    </recommendedName>
</protein>
<name>A0A1H5GYQ1_9ACTN</name>
<dbReference type="NCBIfam" id="NF042914">
    <property type="entry name" value="SAV915_dom"/>
    <property type="match status" value="1"/>
</dbReference>
<dbReference type="RefSeq" id="WP_074995604.1">
    <property type="nucleotide sequence ID" value="NZ_FNTD01000004.1"/>
</dbReference>
<gene>
    <name evidence="2" type="ORF">SAMN04490357_7284</name>
</gene>
<organism evidence="2 3">
    <name type="scientific">Streptomyces misionensis</name>
    <dbReference type="NCBI Taxonomy" id="67331"/>
    <lineage>
        <taxon>Bacteria</taxon>
        <taxon>Bacillati</taxon>
        <taxon>Actinomycetota</taxon>
        <taxon>Actinomycetes</taxon>
        <taxon>Kitasatosporales</taxon>
        <taxon>Streptomycetaceae</taxon>
        <taxon>Streptomyces</taxon>
    </lineage>
</organism>
<evidence type="ECO:0000313" key="2">
    <source>
        <dbReference type="EMBL" id="SEE20827.1"/>
    </source>
</evidence>
<dbReference type="STRING" id="67331.SAMN04490357_7284"/>
<evidence type="ECO:0000256" key="1">
    <source>
        <dbReference type="SAM" id="MobiDB-lite"/>
    </source>
</evidence>